<feature type="chain" id="PRO_5005894050" evidence="1">
    <location>
        <begin position="18"/>
        <end position="172"/>
    </location>
</feature>
<protein>
    <submittedName>
        <fullName evidence="3">Secreted protein</fullName>
    </submittedName>
</protein>
<dbReference type="AlphaFoldDB" id="A0A0N5B861"/>
<proteinExistence type="predicted"/>
<evidence type="ECO:0000313" key="2">
    <source>
        <dbReference type="Proteomes" id="UP000046392"/>
    </source>
</evidence>
<name>A0A0N5B861_STREA</name>
<feature type="signal peptide" evidence="1">
    <location>
        <begin position="1"/>
        <end position="17"/>
    </location>
</feature>
<dbReference type="WBParaSite" id="SPAL_0000223400.1">
    <property type="protein sequence ID" value="SPAL_0000223400.1"/>
    <property type="gene ID" value="SPAL_0000223400"/>
</dbReference>
<dbReference type="Proteomes" id="UP000046392">
    <property type="component" value="Unplaced"/>
</dbReference>
<organism evidence="2 3">
    <name type="scientific">Strongyloides papillosus</name>
    <name type="common">Intestinal threadworm</name>
    <dbReference type="NCBI Taxonomy" id="174720"/>
    <lineage>
        <taxon>Eukaryota</taxon>
        <taxon>Metazoa</taxon>
        <taxon>Ecdysozoa</taxon>
        <taxon>Nematoda</taxon>
        <taxon>Chromadorea</taxon>
        <taxon>Rhabditida</taxon>
        <taxon>Tylenchina</taxon>
        <taxon>Panagrolaimomorpha</taxon>
        <taxon>Strongyloidoidea</taxon>
        <taxon>Strongyloididae</taxon>
        <taxon>Strongyloides</taxon>
    </lineage>
</organism>
<keyword evidence="1" id="KW-0732">Signal</keyword>
<sequence length="172" mass="18181">MKFTAASIFASIGLISAQFGPSTLGSYGTSGYGMIGNSCCGNYNNMYGTSLSGFGGLSNFGSALPPVNSMSYYRNDPFSMTSGIGYPSGLMNSQQNYGLSNSLYSGMSQLSNYPMSDPILAGALSSYNNFHGLNSMNQQFPRLGDSSIYPHIASKKASPVNQEPFSLLNEGI</sequence>
<evidence type="ECO:0000313" key="3">
    <source>
        <dbReference type="WBParaSite" id="SPAL_0000223400.1"/>
    </source>
</evidence>
<accession>A0A0N5B861</accession>
<keyword evidence="2" id="KW-1185">Reference proteome</keyword>
<reference evidence="3" key="1">
    <citation type="submission" date="2017-02" db="UniProtKB">
        <authorList>
            <consortium name="WormBaseParasite"/>
        </authorList>
    </citation>
    <scope>IDENTIFICATION</scope>
</reference>
<evidence type="ECO:0000256" key="1">
    <source>
        <dbReference type="SAM" id="SignalP"/>
    </source>
</evidence>